<feature type="transmembrane region" description="Helical" evidence="4">
    <location>
        <begin position="21"/>
        <end position="40"/>
    </location>
</feature>
<evidence type="ECO:0000313" key="8">
    <source>
        <dbReference type="Proteomes" id="UP000061660"/>
    </source>
</evidence>
<dbReference type="RefSeq" id="WP_062407050.1">
    <property type="nucleotide sequence ID" value="NZ_CP013652.1"/>
</dbReference>
<dbReference type="InterPro" id="IPR007891">
    <property type="entry name" value="CHASE3"/>
</dbReference>
<organism evidence="7 8">
    <name type="scientific">Paenibacillus naphthalenovorans</name>
    <dbReference type="NCBI Taxonomy" id="162209"/>
    <lineage>
        <taxon>Bacteria</taxon>
        <taxon>Bacillati</taxon>
        <taxon>Bacillota</taxon>
        <taxon>Bacilli</taxon>
        <taxon>Bacillales</taxon>
        <taxon>Paenibacillaceae</taxon>
        <taxon>Paenibacillus</taxon>
    </lineage>
</organism>
<name>A0A0U2W325_9BACL</name>
<keyword evidence="3 4" id="KW-0472">Membrane</keyword>
<dbReference type="PROSITE" id="PS50887">
    <property type="entry name" value="GGDEF"/>
    <property type="match status" value="1"/>
</dbReference>
<evidence type="ECO:0000256" key="4">
    <source>
        <dbReference type="SAM" id="Phobius"/>
    </source>
</evidence>
<keyword evidence="4" id="KW-1133">Transmembrane helix</keyword>
<dbReference type="InterPro" id="IPR003660">
    <property type="entry name" value="HAMP_dom"/>
</dbReference>
<dbReference type="NCBIfam" id="TIGR00254">
    <property type="entry name" value="GGDEF"/>
    <property type="match status" value="1"/>
</dbReference>
<dbReference type="GO" id="GO:0052621">
    <property type="term" value="F:diguanylate cyclase activity"/>
    <property type="evidence" value="ECO:0007669"/>
    <property type="project" value="TreeGrafter"/>
</dbReference>
<dbReference type="Pfam" id="PF00990">
    <property type="entry name" value="GGDEF"/>
    <property type="match status" value="1"/>
</dbReference>
<dbReference type="SUPFAM" id="SSF158472">
    <property type="entry name" value="HAMP domain-like"/>
    <property type="match status" value="1"/>
</dbReference>
<feature type="domain" description="GGDEF" evidence="6">
    <location>
        <begin position="301"/>
        <end position="427"/>
    </location>
</feature>
<evidence type="ECO:0000313" key="7">
    <source>
        <dbReference type="EMBL" id="ALS20926.1"/>
    </source>
</evidence>
<dbReference type="PROSITE" id="PS50885">
    <property type="entry name" value="HAMP"/>
    <property type="match status" value="1"/>
</dbReference>
<dbReference type="STRING" id="162209.IJ22_05390"/>
<dbReference type="Gene3D" id="3.30.70.270">
    <property type="match status" value="1"/>
</dbReference>
<dbReference type="Gene3D" id="6.10.340.10">
    <property type="match status" value="1"/>
</dbReference>
<dbReference type="PATRIC" id="fig|162209.4.peg.571"/>
<protein>
    <submittedName>
        <fullName evidence="7">Chemotaxis protein CheY</fullName>
    </submittedName>
</protein>
<dbReference type="InterPro" id="IPR029787">
    <property type="entry name" value="Nucleotide_cyclase"/>
</dbReference>
<dbReference type="Pfam" id="PF05227">
    <property type="entry name" value="CHASE3"/>
    <property type="match status" value="1"/>
</dbReference>
<evidence type="ECO:0000256" key="2">
    <source>
        <dbReference type="ARBA" id="ARBA00022475"/>
    </source>
</evidence>
<dbReference type="CDD" id="cd01949">
    <property type="entry name" value="GGDEF"/>
    <property type="match status" value="1"/>
</dbReference>
<dbReference type="SMART" id="SM00267">
    <property type="entry name" value="GGDEF"/>
    <property type="match status" value="1"/>
</dbReference>
<dbReference type="SUPFAM" id="SSF55073">
    <property type="entry name" value="Nucleotide cyclase"/>
    <property type="match status" value="1"/>
</dbReference>
<proteinExistence type="predicted"/>
<keyword evidence="2" id="KW-1003">Cell membrane</keyword>
<feature type="transmembrane region" description="Helical" evidence="4">
    <location>
        <begin position="188"/>
        <end position="208"/>
    </location>
</feature>
<accession>A0A0U2W325</accession>
<dbReference type="CDD" id="cd06225">
    <property type="entry name" value="HAMP"/>
    <property type="match status" value="1"/>
</dbReference>
<dbReference type="Pfam" id="PF00672">
    <property type="entry name" value="HAMP"/>
    <property type="match status" value="1"/>
</dbReference>
<dbReference type="InterPro" id="IPR000160">
    <property type="entry name" value="GGDEF_dom"/>
</dbReference>
<dbReference type="InterPro" id="IPR050469">
    <property type="entry name" value="Diguanylate_Cyclase"/>
</dbReference>
<keyword evidence="8" id="KW-1185">Reference proteome</keyword>
<comment type="subcellular location">
    <subcellularLocation>
        <location evidence="1">Cell membrane</location>
    </subcellularLocation>
</comment>
<keyword evidence="4" id="KW-0812">Transmembrane</keyword>
<feature type="domain" description="HAMP" evidence="5">
    <location>
        <begin position="212"/>
        <end position="265"/>
    </location>
</feature>
<evidence type="ECO:0000259" key="6">
    <source>
        <dbReference type="PROSITE" id="PS50887"/>
    </source>
</evidence>
<sequence>MYKVWRRLLPKHHFGSDIIESLTRMIFILGLFFLFMIIWINGCLNRLNEEIMQLEKISRHVLILQKAFIDQVTARQSYHLTGDAAFLQSFESSSSDYIQSVRELQNAVTAYPEFLEPIRKLVEAGMHWQDKYGSLEALKNGKTLTTGELLEGKTIADDFRNRSMEISRMLHAKQSEVSKAYTSGITKMLYTSIAVCALVIGLVVTDVVQKLRRIIRPIKELSSAVEGYARQKFDVPVPSLKKNDELGKLFDHIEHMRLMLREHFEQSRRQVYLDGLTGIGNRRYFDESLDLAFERATSEGEAFSLILMDIDRFKWFNDTYGHAEGDRLLRHVTGIVQRMLPDHMVFARYGGEEFAVIVPGLDMNETMIVAEMLRSEVERQALDSYRITASFGISSLRKGDTAEALLVRADQALYASKKNGRNCVSAR</sequence>
<reference evidence="7 8" key="2">
    <citation type="journal article" date="2016" name="Genome Announc.">
        <title>Complete Genome Sequences of Two Interactive Moderate Thermophiles, Paenibacillus napthalenovorans 32O-Y and Paenibacillus sp. 32O-W.</title>
        <authorList>
            <person name="Butler R.R.III."/>
            <person name="Wang J."/>
            <person name="Stark B.C."/>
            <person name="Pombert J.F."/>
        </authorList>
    </citation>
    <scope>NUCLEOTIDE SEQUENCE [LARGE SCALE GENOMIC DNA]</scope>
    <source>
        <strain evidence="7 8">32O-Y</strain>
    </source>
</reference>
<evidence type="ECO:0000256" key="3">
    <source>
        <dbReference type="ARBA" id="ARBA00023136"/>
    </source>
</evidence>
<dbReference type="OrthoDB" id="9759607at2"/>
<gene>
    <name evidence="7" type="ORF">IJ22_05390</name>
</gene>
<dbReference type="EMBL" id="CP013652">
    <property type="protein sequence ID" value="ALS20926.1"/>
    <property type="molecule type" value="Genomic_DNA"/>
</dbReference>
<dbReference type="GO" id="GO:0005886">
    <property type="term" value="C:plasma membrane"/>
    <property type="evidence" value="ECO:0007669"/>
    <property type="project" value="UniProtKB-SubCell"/>
</dbReference>
<dbReference type="PANTHER" id="PTHR45138:SF9">
    <property type="entry name" value="DIGUANYLATE CYCLASE DGCM-RELATED"/>
    <property type="match status" value="1"/>
</dbReference>
<evidence type="ECO:0000259" key="5">
    <source>
        <dbReference type="PROSITE" id="PS50885"/>
    </source>
</evidence>
<dbReference type="Proteomes" id="UP000061660">
    <property type="component" value="Chromosome"/>
</dbReference>
<dbReference type="InterPro" id="IPR043128">
    <property type="entry name" value="Rev_trsase/Diguanyl_cyclase"/>
</dbReference>
<dbReference type="GO" id="GO:0007165">
    <property type="term" value="P:signal transduction"/>
    <property type="evidence" value="ECO:0007669"/>
    <property type="project" value="InterPro"/>
</dbReference>
<reference evidence="8" key="1">
    <citation type="submission" date="2015-12" db="EMBL/GenBank/DDBJ databases">
        <title>Complete genome sequences of two moderately thermophilic Paenibacillus species.</title>
        <authorList>
            <person name="Butler R.III."/>
            <person name="Wang J."/>
            <person name="Stark B.C."/>
            <person name="Pombert J.-F."/>
        </authorList>
    </citation>
    <scope>NUCLEOTIDE SEQUENCE [LARGE SCALE GENOMIC DNA]</scope>
    <source>
        <strain evidence="8">32O-Y</strain>
    </source>
</reference>
<dbReference type="KEGG" id="pnp:IJ22_05390"/>
<dbReference type="FunFam" id="3.30.70.270:FF:000001">
    <property type="entry name" value="Diguanylate cyclase domain protein"/>
    <property type="match status" value="1"/>
</dbReference>
<dbReference type="PANTHER" id="PTHR45138">
    <property type="entry name" value="REGULATORY COMPONENTS OF SENSORY TRANSDUCTION SYSTEM"/>
    <property type="match status" value="1"/>
</dbReference>
<dbReference type="AlphaFoldDB" id="A0A0U2W325"/>
<dbReference type="SMART" id="SM00304">
    <property type="entry name" value="HAMP"/>
    <property type="match status" value="1"/>
</dbReference>
<evidence type="ECO:0000256" key="1">
    <source>
        <dbReference type="ARBA" id="ARBA00004236"/>
    </source>
</evidence>